<dbReference type="PANTHER" id="PTHR30349:SF64">
    <property type="entry name" value="PROPHAGE INTEGRASE INTD-RELATED"/>
    <property type="match status" value="1"/>
</dbReference>
<dbReference type="InterPro" id="IPR050090">
    <property type="entry name" value="Tyrosine_recombinase_XerCD"/>
</dbReference>
<sequence>MSKDKPVKHEGPGTAVQLPPSKPADGRLPAKPSRSFLPDAHLNRDDSIDATKPVVRITNHPIPRLENPAHIHLQSQGSPSGARSKMYLLNNVARYFGAHDYEYVVWHDLKVPAIKFVLGRLRDEGYKPSTRNAYLSALKGTAKESWGMEIMTPDAYERIRAIKPAKNHPEPAGRAQNLSVIKSLVTTARTDGTLTANRNALMILFLGFLGIRREELISIHIPRDFDFAEKKIKIHGKGTKKRNLRLPDPLWEELIQYLDAERGYSPGALFCRYGNNRATPRINDVGLNVTAVNYILNKVRERCNTTIADLIGIEVTPHDMRRSFATTMHEHGMSIRELQVLLGHSNSSTTETYVRDDKEAYLQKAASVGESLFQDK</sequence>
<dbReference type="GO" id="GO:0006310">
    <property type="term" value="P:DNA recombination"/>
    <property type="evidence" value="ECO:0007669"/>
    <property type="project" value="UniProtKB-KW"/>
</dbReference>
<feature type="region of interest" description="Disordered" evidence="3">
    <location>
        <begin position="1"/>
        <end position="47"/>
    </location>
</feature>
<reference evidence="5 6" key="1">
    <citation type="submission" date="2018-07" db="EMBL/GenBank/DDBJ databases">
        <title>Halomonas rutogse sp. nov., isolated from Lake TangqianCo on Tibetan Plateau.</title>
        <authorList>
            <person name="Lu H."/>
            <person name="Xing P."/>
            <person name="Wu Q."/>
        </authorList>
    </citation>
    <scope>NUCLEOTIDE SEQUENCE [LARGE SCALE GENOMIC DNA]</scope>
    <source>
        <strain evidence="5 6">TQ8S</strain>
    </source>
</reference>
<comment type="caution">
    <text evidence="5">The sequence shown here is derived from an EMBL/GenBank/DDBJ whole genome shotgun (WGS) entry which is preliminary data.</text>
</comment>
<dbReference type="Proteomes" id="UP000253204">
    <property type="component" value="Unassembled WGS sequence"/>
</dbReference>
<dbReference type="Pfam" id="PF00589">
    <property type="entry name" value="Phage_integrase"/>
    <property type="match status" value="1"/>
</dbReference>
<gene>
    <name evidence="5" type="ORF">DU506_00965</name>
</gene>
<accession>A0A368UAT7</accession>
<dbReference type="SUPFAM" id="SSF56349">
    <property type="entry name" value="DNA breaking-rejoining enzymes"/>
    <property type="match status" value="1"/>
</dbReference>
<protein>
    <submittedName>
        <fullName evidence="5">Site-specific integrase</fullName>
    </submittedName>
</protein>
<evidence type="ECO:0000313" key="5">
    <source>
        <dbReference type="EMBL" id="RCV93756.1"/>
    </source>
</evidence>
<dbReference type="GO" id="GO:0003677">
    <property type="term" value="F:DNA binding"/>
    <property type="evidence" value="ECO:0007669"/>
    <property type="project" value="InterPro"/>
</dbReference>
<dbReference type="PROSITE" id="PS51898">
    <property type="entry name" value="TYR_RECOMBINASE"/>
    <property type="match status" value="1"/>
</dbReference>
<feature type="compositionally biased region" description="Basic and acidic residues" evidence="3">
    <location>
        <begin position="1"/>
        <end position="11"/>
    </location>
</feature>
<organism evidence="5 6">
    <name type="scientific">Vreelandella rituensis</name>
    <dbReference type="NCBI Taxonomy" id="2282306"/>
    <lineage>
        <taxon>Bacteria</taxon>
        <taxon>Pseudomonadati</taxon>
        <taxon>Pseudomonadota</taxon>
        <taxon>Gammaproteobacteria</taxon>
        <taxon>Oceanospirillales</taxon>
        <taxon>Halomonadaceae</taxon>
        <taxon>Vreelandella</taxon>
    </lineage>
</organism>
<dbReference type="PANTHER" id="PTHR30349">
    <property type="entry name" value="PHAGE INTEGRASE-RELATED"/>
    <property type="match status" value="1"/>
</dbReference>
<proteinExistence type="predicted"/>
<keyword evidence="2" id="KW-0233">DNA recombination</keyword>
<feature type="domain" description="Tyr recombinase" evidence="4">
    <location>
        <begin position="169"/>
        <end position="366"/>
    </location>
</feature>
<evidence type="ECO:0000259" key="4">
    <source>
        <dbReference type="PROSITE" id="PS51898"/>
    </source>
</evidence>
<dbReference type="Gene3D" id="1.10.443.10">
    <property type="entry name" value="Intergrase catalytic core"/>
    <property type="match status" value="1"/>
</dbReference>
<keyword evidence="1" id="KW-0229">DNA integration</keyword>
<keyword evidence="6" id="KW-1185">Reference proteome</keyword>
<dbReference type="CDD" id="cd00397">
    <property type="entry name" value="DNA_BRE_C"/>
    <property type="match status" value="1"/>
</dbReference>
<evidence type="ECO:0000256" key="1">
    <source>
        <dbReference type="ARBA" id="ARBA00022908"/>
    </source>
</evidence>
<evidence type="ECO:0000256" key="2">
    <source>
        <dbReference type="ARBA" id="ARBA00023172"/>
    </source>
</evidence>
<dbReference type="RefSeq" id="WP_114485084.1">
    <property type="nucleotide sequence ID" value="NZ_CBCSHM010000007.1"/>
</dbReference>
<dbReference type="OrthoDB" id="9801717at2"/>
<evidence type="ECO:0000313" key="6">
    <source>
        <dbReference type="Proteomes" id="UP000253204"/>
    </source>
</evidence>
<dbReference type="EMBL" id="QPIJ01000001">
    <property type="protein sequence ID" value="RCV93756.1"/>
    <property type="molecule type" value="Genomic_DNA"/>
</dbReference>
<dbReference type="GO" id="GO:0015074">
    <property type="term" value="P:DNA integration"/>
    <property type="evidence" value="ECO:0007669"/>
    <property type="project" value="UniProtKB-KW"/>
</dbReference>
<dbReference type="InterPro" id="IPR002104">
    <property type="entry name" value="Integrase_catalytic"/>
</dbReference>
<evidence type="ECO:0000256" key="3">
    <source>
        <dbReference type="SAM" id="MobiDB-lite"/>
    </source>
</evidence>
<name>A0A368UAT7_9GAMM</name>
<dbReference type="InterPro" id="IPR013762">
    <property type="entry name" value="Integrase-like_cat_sf"/>
</dbReference>
<dbReference type="InterPro" id="IPR011010">
    <property type="entry name" value="DNA_brk_join_enz"/>
</dbReference>
<dbReference type="AlphaFoldDB" id="A0A368UAT7"/>